<name>A0A444JIN3_9GAMM</name>
<accession>A0A444JIN3</accession>
<dbReference type="Proteomes" id="UP000287563">
    <property type="component" value="Unassembled WGS sequence"/>
</dbReference>
<gene>
    <name evidence="1" type="ORF">EDI28_24655</name>
</gene>
<protein>
    <submittedName>
        <fullName evidence="1">Uncharacterized protein</fullName>
    </submittedName>
</protein>
<keyword evidence="2" id="KW-1185">Reference proteome</keyword>
<sequence length="76" mass="9070">MTFIEKAHRKVGFFLWEKIRGEFLDSNSRMKEPAVKGWQWWVMKQEDKQKKETSRMAGFVLDDELENNVIPSPARL</sequence>
<proteinExistence type="predicted"/>
<evidence type="ECO:0000313" key="2">
    <source>
        <dbReference type="Proteomes" id="UP000287563"/>
    </source>
</evidence>
<organism evidence="1 2">
    <name type="scientific">Photobacterium chitinilyticum</name>
    <dbReference type="NCBI Taxonomy" id="2485123"/>
    <lineage>
        <taxon>Bacteria</taxon>
        <taxon>Pseudomonadati</taxon>
        <taxon>Pseudomonadota</taxon>
        <taxon>Gammaproteobacteria</taxon>
        <taxon>Vibrionales</taxon>
        <taxon>Vibrionaceae</taxon>
        <taxon>Photobacterium</taxon>
    </lineage>
</organism>
<comment type="caution">
    <text evidence="1">The sequence shown here is derived from an EMBL/GenBank/DDBJ whole genome shotgun (WGS) entry which is preliminary data.</text>
</comment>
<dbReference type="AlphaFoldDB" id="A0A444JIN3"/>
<reference evidence="1 2" key="1">
    <citation type="submission" date="2018-11" db="EMBL/GenBank/DDBJ databases">
        <title>Photobacterium sp. BEI247 sp. nov., a marine bacterium isolated from Yongle Blue Hole in the South China Sea.</title>
        <authorList>
            <person name="Wang X."/>
        </authorList>
    </citation>
    <scope>NUCLEOTIDE SEQUENCE [LARGE SCALE GENOMIC DNA]</scope>
    <source>
        <strain evidence="2">BEI247</strain>
    </source>
</reference>
<evidence type="ECO:0000313" key="1">
    <source>
        <dbReference type="EMBL" id="RWX52929.1"/>
    </source>
</evidence>
<dbReference type="RefSeq" id="WP_128786484.1">
    <property type="nucleotide sequence ID" value="NZ_JAKJSG010000023.1"/>
</dbReference>
<dbReference type="EMBL" id="RJLM01000022">
    <property type="protein sequence ID" value="RWX52929.1"/>
    <property type="molecule type" value="Genomic_DNA"/>
</dbReference>